<protein>
    <recommendedName>
        <fullName evidence="4">Rod shape-determining protein MreD</fullName>
    </recommendedName>
</protein>
<feature type="transmembrane region" description="Helical" evidence="1">
    <location>
        <begin position="103"/>
        <end position="130"/>
    </location>
</feature>
<feature type="transmembrane region" description="Helical" evidence="1">
    <location>
        <begin position="142"/>
        <end position="165"/>
    </location>
</feature>
<dbReference type="AlphaFoldDB" id="A0A2M6XU12"/>
<feature type="transmembrane region" description="Helical" evidence="1">
    <location>
        <begin position="6"/>
        <end position="26"/>
    </location>
</feature>
<feature type="transmembrane region" description="Helical" evidence="1">
    <location>
        <begin position="33"/>
        <end position="51"/>
    </location>
</feature>
<keyword evidence="1" id="KW-1133">Transmembrane helix</keyword>
<gene>
    <name evidence="2" type="ORF">COT20_02435</name>
</gene>
<name>A0A2M6XU12_9BACT</name>
<keyword evidence="1" id="KW-0812">Transmembrane</keyword>
<evidence type="ECO:0000256" key="1">
    <source>
        <dbReference type="SAM" id="Phobius"/>
    </source>
</evidence>
<accession>A0A2M6XU12</accession>
<evidence type="ECO:0000313" key="3">
    <source>
        <dbReference type="Proteomes" id="UP000229784"/>
    </source>
</evidence>
<proteinExistence type="predicted"/>
<reference evidence="3" key="1">
    <citation type="submission" date="2017-09" db="EMBL/GenBank/DDBJ databases">
        <title>Depth-based differentiation of microbial function through sediment-hosted aquifers and enrichment of novel symbionts in the deep terrestrial subsurface.</title>
        <authorList>
            <person name="Probst A.J."/>
            <person name="Ladd B."/>
            <person name="Jarett J.K."/>
            <person name="Geller-Mcgrath D.E."/>
            <person name="Sieber C.M.K."/>
            <person name="Emerson J.B."/>
            <person name="Anantharaman K."/>
            <person name="Thomas B.C."/>
            <person name="Malmstrom R."/>
            <person name="Stieglmeier M."/>
            <person name="Klingl A."/>
            <person name="Woyke T."/>
            <person name="Ryan C.M."/>
            <person name="Banfield J.F."/>
        </authorList>
    </citation>
    <scope>NUCLEOTIDE SEQUENCE [LARGE SCALE GENOMIC DNA]</scope>
</reference>
<dbReference type="EMBL" id="PEXQ01000060">
    <property type="protein sequence ID" value="PIU14818.1"/>
    <property type="molecule type" value="Genomic_DNA"/>
</dbReference>
<evidence type="ECO:0000313" key="2">
    <source>
        <dbReference type="EMBL" id="PIU14818.1"/>
    </source>
</evidence>
<evidence type="ECO:0008006" key="4">
    <source>
        <dbReference type="Google" id="ProtNLM"/>
    </source>
</evidence>
<sequence length="173" mass="20609">MNIAYWKYFIWFLLLYLLLIIQVSFLPHLSIKGVVPDLLFLVVFFWIFLAPEEKKFIYVLSLLTGLLLENYSNLPVFGLWVITLFFAVLLVKKLGSIMQGLNFVSLLIVFSAAFLWFKFFPLILTFFFTLCQKKILLSPWIFSWQGIVLNWSLDLIIVIFCFYLYEFFHKRKS</sequence>
<organism evidence="2 3">
    <name type="scientific">bacterium (Candidatus Gribaldobacteria) CG08_land_8_20_14_0_20_39_15</name>
    <dbReference type="NCBI Taxonomy" id="2014273"/>
    <lineage>
        <taxon>Bacteria</taxon>
        <taxon>Candidatus Gribaldobacteria</taxon>
    </lineage>
</organism>
<comment type="caution">
    <text evidence="2">The sequence shown here is derived from an EMBL/GenBank/DDBJ whole genome shotgun (WGS) entry which is preliminary data.</text>
</comment>
<dbReference type="Proteomes" id="UP000229784">
    <property type="component" value="Unassembled WGS sequence"/>
</dbReference>
<feature type="transmembrane region" description="Helical" evidence="1">
    <location>
        <begin position="71"/>
        <end position="91"/>
    </location>
</feature>
<keyword evidence="1" id="KW-0472">Membrane</keyword>